<evidence type="ECO:0000256" key="5">
    <source>
        <dbReference type="ARBA" id="ARBA00023306"/>
    </source>
</evidence>
<sequence>MGLKEISNLGKFTVSTHKQGSDGPQPHKLTIYFVKRVGIRDIRFFVNYGDDESYTPTKIIFKSGTSENNLIEFASMTLESPVGWQQVPIAGAGGGPDGNTLVSYVLQMQIHENHQNGKDTHLRGIKIYAFDVDAVQGAAANPDTTRTEDAADISTAFGSGAVSRGTPSREARARNNVSRLDEISRALASTRLESGDGGLPVPDFMRDPEIR</sequence>
<feature type="domain" description="DOC" evidence="7">
    <location>
        <begin position="1"/>
        <end position="154"/>
    </location>
</feature>
<name>A0A0M9VWN3_ESCWE</name>
<dbReference type="STRING" id="150374.A0A0M9VWN3"/>
<dbReference type="OrthoDB" id="24948at2759"/>
<dbReference type="Gene3D" id="2.60.120.260">
    <property type="entry name" value="Galactose-binding domain-like"/>
    <property type="match status" value="1"/>
</dbReference>
<dbReference type="Pfam" id="PF03256">
    <property type="entry name" value="ANAPC10"/>
    <property type="match status" value="1"/>
</dbReference>
<evidence type="ECO:0000256" key="4">
    <source>
        <dbReference type="ARBA" id="ARBA00022786"/>
    </source>
</evidence>
<keyword evidence="4" id="KW-0833">Ubl conjugation pathway</keyword>
<dbReference type="PANTHER" id="PTHR12936">
    <property type="entry name" value="ANAPHASE-PROMOTING COMPLEX 10"/>
    <property type="match status" value="1"/>
</dbReference>
<keyword evidence="2" id="KW-0132">Cell division</keyword>
<evidence type="ECO:0000256" key="2">
    <source>
        <dbReference type="ARBA" id="ARBA00022618"/>
    </source>
</evidence>
<proteinExistence type="inferred from homology"/>
<evidence type="ECO:0000313" key="8">
    <source>
        <dbReference type="EMBL" id="KOS22249.1"/>
    </source>
</evidence>
<accession>A0A0M9VWN3</accession>
<comment type="caution">
    <text evidence="8">The sequence shown here is derived from an EMBL/GenBank/DDBJ whole genome shotgun (WGS) entry which is preliminary data.</text>
</comment>
<gene>
    <name evidence="8" type="ORF">ESCO_002181</name>
</gene>
<dbReference type="PROSITE" id="PS51284">
    <property type="entry name" value="DOC"/>
    <property type="match status" value="1"/>
</dbReference>
<organism evidence="8 9">
    <name type="scientific">Escovopsis weberi</name>
    <dbReference type="NCBI Taxonomy" id="150374"/>
    <lineage>
        <taxon>Eukaryota</taxon>
        <taxon>Fungi</taxon>
        <taxon>Dikarya</taxon>
        <taxon>Ascomycota</taxon>
        <taxon>Pezizomycotina</taxon>
        <taxon>Sordariomycetes</taxon>
        <taxon>Hypocreomycetidae</taxon>
        <taxon>Hypocreales</taxon>
        <taxon>Hypocreaceae</taxon>
        <taxon>Escovopsis</taxon>
    </lineage>
</organism>
<keyword evidence="9" id="KW-1185">Reference proteome</keyword>
<keyword evidence="5" id="KW-0131">Cell cycle</keyword>
<dbReference type="InterPro" id="IPR004939">
    <property type="entry name" value="APC_su10/DOC_dom"/>
</dbReference>
<evidence type="ECO:0000256" key="6">
    <source>
        <dbReference type="SAM" id="MobiDB-lite"/>
    </source>
</evidence>
<dbReference type="GO" id="GO:0051301">
    <property type="term" value="P:cell division"/>
    <property type="evidence" value="ECO:0007669"/>
    <property type="project" value="UniProtKB-KW"/>
</dbReference>
<evidence type="ECO:0000256" key="3">
    <source>
        <dbReference type="ARBA" id="ARBA00022776"/>
    </source>
</evidence>
<dbReference type="InterPro" id="IPR016901">
    <property type="entry name" value="APC10/Doc1"/>
</dbReference>
<dbReference type="AlphaFoldDB" id="A0A0M9VWN3"/>
<feature type="region of interest" description="Disordered" evidence="6">
    <location>
        <begin position="189"/>
        <end position="211"/>
    </location>
</feature>
<dbReference type="GO" id="GO:0005680">
    <property type="term" value="C:anaphase-promoting complex"/>
    <property type="evidence" value="ECO:0007669"/>
    <property type="project" value="InterPro"/>
</dbReference>
<evidence type="ECO:0000259" key="7">
    <source>
        <dbReference type="PROSITE" id="PS51284"/>
    </source>
</evidence>
<dbReference type="PANTHER" id="PTHR12936:SF0">
    <property type="entry name" value="ANAPHASE-PROMOTING COMPLEX SUBUNIT 10"/>
    <property type="match status" value="1"/>
</dbReference>
<dbReference type="GO" id="GO:0031145">
    <property type="term" value="P:anaphase-promoting complex-dependent catabolic process"/>
    <property type="evidence" value="ECO:0007669"/>
    <property type="project" value="InterPro"/>
</dbReference>
<evidence type="ECO:0000313" key="9">
    <source>
        <dbReference type="Proteomes" id="UP000053831"/>
    </source>
</evidence>
<dbReference type="SUPFAM" id="SSF49785">
    <property type="entry name" value="Galactose-binding domain-like"/>
    <property type="match status" value="1"/>
</dbReference>
<dbReference type="SMART" id="SM01337">
    <property type="entry name" value="APC10"/>
    <property type="match status" value="1"/>
</dbReference>
<dbReference type="InterPro" id="IPR008979">
    <property type="entry name" value="Galactose-bd-like_sf"/>
</dbReference>
<comment type="similarity">
    <text evidence="1">Belongs to the APC10 family.</text>
</comment>
<keyword evidence="3" id="KW-0498">Mitosis</keyword>
<dbReference type="Proteomes" id="UP000053831">
    <property type="component" value="Unassembled WGS sequence"/>
</dbReference>
<dbReference type="EMBL" id="LGSR01000006">
    <property type="protein sequence ID" value="KOS22249.1"/>
    <property type="molecule type" value="Genomic_DNA"/>
</dbReference>
<dbReference type="CDD" id="cd08366">
    <property type="entry name" value="APC10"/>
    <property type="match status" value="1"/>
</dbReference>
<dbReference type="GO" id="GO:0070979">
    <property type="term" value="P:protein K11-linked ubiquitination"/>
    <property type="evidence" value="ECO:0007669"/>
    <property type="project" value="TreeGrafter"/>
</dbReference>
<protein>
    <submittedName>
        <fullName evidence="8">Anaphase-promoting complex subunit 10</fullName>
    </submittedName>
</protein>
<reference evidence="8 9" key="1">
    <citation type="submission" date="2015-07" db="EMBL/GenBank/DDBJ databases">
        <title>The genome of the fungus Escovopsis weberi, a specialized disease agent of ant agriculture.</title>
        <authorList>
            <person name="de Man T.J."/>
            <person name="Stajich J.E."/>
            <person name="Kubicek C.P."/>
            <person name="Chenthamara K."/>
            <person name="Atanasova L."/>
            <person name="Druzhinina I.S."/>
            <person name="Birnbaum S."/>
            <person name="Barribeau S.M."/>
            <person name="Teiling C."/>
            <person name="Suen G."/>
            <person name="Currie C."/>
            <person name="Gerardo N.M."/>
        </authorList>
    </citation>
    <scope>NUCLEOTIDE SEQUENCE [LARGE SCALE GENOMIC DNA]</scope>
</reference>
<evidence type="ECO:0000256" key="1">
    <source>
        <dbReference type="ARBA" id="ARBA00006762"/>
    </source>
</evidence>